<proteinExistence type="predicted"/>
<sequence>MRSRNKGALLFILLFLWGCRSIFIYDHLVEGTKFSNPKDQGVLNNLEIKEASGLVASNYNSNLFWTHNDSGDLPRIFLINNSGKGKVEFFLKGIKNRDWEDMGSFLDEAGKSWIYIADIGDNDKKYPSYFIHRFEEPRFEEFLAPNRIISTIESIEFSLPDESRDMETLLIDQRTSDIFVVSKREKYKILYKIPSKTWGTKVEAEKIKTLKFSTSNSSISLIEKLYFLTGGSVSSQNNEIALRNYLEVYYWKKNKFESIPEALSRKPKSVPSKLEPQGEAVAFAVYEKGFYTLSETAQSLNPVHLYFTEKLADNHQLRKAK</sequence>
<dbReference type="RefSeq" id="WP_127803269.1">
    <property type="nucleotide sequence ID" value="NZ_SACY01000002.1"/>
</dbReference>
<name>A0A437PUL6_9BACT</name>
<accession>A0A437PUL6</accession>
<protein>
    <submittedName>
        <fullName evidence="1">Uncharacterized protein</fullName>
    </submittedName>
</protein>
<dbReference type="AlphaFoldDB" id="A0A437PUL6"/>
<organism evidence="1 2">
    <name type="scientific">Sandaracinomonas limnophila</name>
    <dbReference type="NCBI Taxonomy" id="1862386"/>
    <lineage>
        <taxon>Bacteria</taxon>
        <taxon>Pseudomonadati</taxon>
        <taxon>Bacteroidota</taxon>
        <taxon>Cytophagia</taxon>
        <taxon>Cytophagales</taxon>
        <taxon>Flectobacillaceae</taxon>
        <taxon>Sandaracinomonas</taxon>
    </lineage>
</organism>
<gene>
    <name evidence="1" type="ORF">EOJ36_05805</name>
</gene>
<evidence type="ECO:0000313" key="2">
    <source>
        <dbReference type="Proteomes" id="UP000282832"/>
    </source>
</evidence>
<dbReference type="OrthoDB" id="9798438at2"/>
<dbReference type="Proteomes" id="UP000282832">
    <property type="component" value="Unassembled WGS sequence"/>
</dbReference>
<keyword evidence="2" id="KW-1185">Reference proteome</keyword>
<evidence type="ECO:0000313" key="1">
    <source>
        <dbReference type="EMBL" id="RVU25927.1"/>
    </source>
</evidence>
<reference evidence="1 2" key="1">
    <citation type="submission" date="2019-01" db="EMBL/GenBank/DDBJ databases">
        <authorList>
            <person name="Chen W.-M."/>
        </authorList>
    </citation>
    <scope>NUCLEOTIDE SEQUENCE [LARGE SCALE GENOMIC DNA]</scope>
    <source>
        <strain evidence="1 2">FSY-15</strain>
    </source>
</reference>
<comment type="caution">
    <text evidence="1">The sequence shown here is derived from an EMBL/GenBank/DDBJ whole genome shotgun (WGS) entry which is preliminary data.</text>
</comment>
<dbReference type="EMBL" id="SACY01000002">
    <property type="protein sequence ID" value="RVU25927.1"/>
    <property type="molecule type" value="Genomic_DNA"/>
</dbReference>